<keyword evidence="6" id="KW-0521">NADP</keyword>
<sequence>MESLNLSDMEERAAAAISELQSVIFAAKQQDQVKSKNLSIWKADARDWKARYESEQRRCKQLESELHEVKEKLLVLERKESARRLNSASSLNIRRTKSGQCMAGAEGGIPPLVHGRSRFHNACKEDSSSVPCNTQPVANGHNHHHSAMSMPTTQIKCRSEEELGVGEKIVSSGESGRPEGQALTITSLLSMFVAASCIAAPRPQDCCENFDHSAAGASGGTAPRLLNGHSVDTEGFSTHHASTVSLEDGDGSSGVGVAAAAAVSAATARAWASAASEGQKQHKQGLAMRSSGTYSGYEDKEGGSGAGGGRLDHGMGMRSKSTKAGFKLTASVSRGDLDFSRRSAATSSESGSPRVPPIMSKRVHTYPEALDEATAASHSLRSSTRPQSRPSETDLISATDTIHESFEEENLCNHHTHRQSDEISLIPTADKTEGLGDSIARPEGPQQVPDACAHDVGPTCDPSQLQHYSEDIGVNDSLIGNNKRLLYTTLSHPLTSTSTSTPSPPPQLQRKSTTATLPLSKGSPKILPPSTFSQLSPMNGLLSLSPSSLVQHDAADSALSTSPRAQWKHSLKLAAAIGVSTTQSEIRTAFNPPPVPQPPQEVSDLTSFNSDAAASSAAANPEDPECVLLEELAPKTTTLTLHWLSPPKTALVVCKLAPKVKPYFIRALKWFRSCGLSVYVEPAMWEVVAEEQVTMLLQQQQGRNGSLKQHPSVATAIPRSEYESEVCAGNGLHCLHIDGVLTWTPHALLSPSAQNGGVAAGTSVPDELAQNLDFVLVLGGDGTLMWTCHLFGNRAVPPLIPFNLGSLGFLTPFAPEQLTSCLQQVVSGGFPMILRHRLHCIIVKAKCRGLASGQLGTDEDNLDTPSGSPAKWEHGHCATEKVVLNEVVIDRGTAPFLTNLEAFCDGTFVTRIQGDGLIVSTPTGSTAYNLAAGGSMVHPQVPAILFTPICPHSLSFRPLVFPDHVQLCIQVPANARSEMWCSFDGKDRQALRAGDAVIIRTSQWPLPTVCSRDPSRDWFMGVREGLQWNARRTQGGAGQ</sequence>
<evidence type="ECO:0000256" key="3">
    <source>
        <dbReference type="ARBA" id="ARBA00022741"/>
    </source>
</evidence>
<dbReference type="GO" id="GO:0006741">
    <property type="term" value="P:NADP+ biosynthetic process"/>
    <property type="evidence" value="ECO:0007669"/>
    <property type="project" value="InterPro"/>
</dbReference>
<dbReference type="Pfam" id="PF20143">
    <property type="entry name" value="NAD_kinase_C"/>
    <property type="match status" value="1"/>
</dbReference>
<dbReference type="Proteomes" id="UP000232323">
    <property type="component" value="Unassembled WGS sequence"/>
</dbReference>
<dbReference type="PANTHER" id="PTHR20275:SF0">
    <property type="entry name" value="NAD KINASE"/>
    <property type="match status" value="1"/>
</dbReference>
<protein>
    <recommendedName>
        <fullName evidence="12">NAD(+) kinase</fullName>
    </recommendedName>
</protein>
<dbReference type="OrthoDB" id="24581at2759"/>
<evidence type="ECO:0000256" key="2">
    <source>
        <dbReference type="ARBA" id="ARBA00022679"/>
    </source>
</evidence>
<dbReference type="FunFam" id="2.60.200.30:FF:000009">
    <property type="entry name" value="Poly(P)/ATP NAD kinase"/>
    <property type="match status" value="1"/>
</dbReference>
<evidence type="ECO:0000256" key="8">
    <source>
        <dbReference type="SAM" id="Coils"/>
    </source>
</evidence>
<name>A0A250WST0_9CHLO</name>
<feature type="region of interest" description="Disordered" evidence="9">
    <location>
        <begin position="372"/>
        <end position="394"/>
    </location>
</feature>
<evidence type="ECO:0000256" key="4">
    <source>
        <dbReference type="ARBA" id="ARBA00022777"/>
    </source>
</evidence>
<feature type="compositionally biased region" description="Polar residues" evidence="9">
    <location>
        <begin position="376"/>
        <end position="394"/>
    </location>
</feature>
<evidence type="ECO:0000256" key="5">
    <source>
        <dbReference type="ARBA" id="ARBA00022840"/>
    </source>
</evidence>
<dbReference type="InterPro" id="IPR017437">
    <property type="entry name" value="ATP-NAD_kinase_PpnK-typ_C"/>
</dbReference>
<dbReference type="InterPro" id="IPR017438">
    <property type="entry name" value="ATP-NAD_kinase_N"/>
</dbReference>
<evidence type="ECO:0000313" key="11">
    <source>
        <dbReference type="Proteomes" id="UP000232323"/>
    </source>
</evidence>
<comment type="caution">
    <text evidence="10">The sequence shown here is derived from an EMBL/GenBank/DDBJ whole genome shotgun (WGS) entry which is preliminary data.</text>
</comment>
<keyword evidence="11" id="KW-1185">Reference proteome</keyword>
<dbReference type="Pfam" id="PF01513">
    <property type="entry name" value="NAD_kinase"/>
    <property type="match status" value="1"/>
</dbReference>
<dbReference type="GO" id="GO:0003951">
    <property type="term" value="F:NAD+ kinase activity"/>
    <property type="evidence" value="ECO:0007669"/>
    <property type="project" value="InterPro"/>
</dbReference>
<evidence type="ECO:0000313" key="10">
    <source>
        <dbReference type="EMBL" id="GAX73590.1"/>
    </source>
</evidence>
<dbReference type="InterPro" id="IPR002504">
    <property type="entry name" value="NADK"/>
</dbReference>
<evidence type="ECO:0000256" key="7">
    <source>
        <dbReference type="ARBA" id="ARBA00023027"/>
    </source>
</evidence>
<evidence type="ECO:0000256" key="6">
    <source>
        <dbReference type="ARBA" id="ARBA00022857"/>
    </source>
</evidence>
<accession>A0A250WST0</accession>
<dbReference type="EMBL" id="BEGY01000004">
    <property type="protein sequence ID" value="GAX73590.1"/>
    <property type="molecule type" value="Genomic_DNA"/>
</dbReference>
<reference evidence="10 11" key="1">
    <citation type="submission" date="2017-08" db="EMBL/GenBank/DDBJ databases">
        <title>Acidophilic green algal genome provides insights into adaptation to an acidic environment.</title>
        <authorList>
            <person name="Hirooka S."/>
            <person name="Hirose Y."/>
            <person name="Kanesaki Y."/>
            <person name="Higuchi S."/>
            <person name="Fujiwara T."/>
            <person name="Onuma R."/>
            <person name="Era A."/>
            <person name="Ohbayashi R."/>
            <person name="Uzuka A."/>
            <person name="Nozaki H."/>
            <person name="Yoshikawa H."/>
            <person name="Miyagishima S.Y."/>
        </authorList>
    </citation>
    <scope>NUCLEOTIDE SEQUENCE [LARGE SCALE GENOMIC DNA]</scope>
    <source>
        <strain evidence="10 11">NIES-2499</strain>
    </source>
</reference>
<feature type="coiled-coil region" evidence="8">
    <location>
        <begin position="45"/>
        <end position="79"/>
    </location>
</feature>
<organism evidence="10 11">
    <name type="scientific">Chlamydomonas eustigma</name>
    <dbReference type="NCBI Taxonomy" id="1157962"/>
    <lineage>
        <taxon>Eukaryota</taxon>
        <taxon>Viridiplantae</taxon>
        <taxon>Chlorophyta</taxon>
        <taxon>core chlorophytes</taxon>
        <taxon>Chlorophyceae</taxon>
        <taxon>CS clade</taxon>
        <taxon>Chlamydomonadales</taxon>
        <taxon>Chlamydomonadaceae</taxon>
        <taxon>Chlamydomonas</taxon>
    </lineage>
</organism>
<gene>
    <name evidence="10" type="ORF">CEUSTIGMA_g1041.t1</name>
</gene>
<evidence type="ECO:0008006" key="12">
    <source>
        <dbReference type="Google" id="ProtNLM"/>
    </source>
</evidence>
<dbReference type="GO" id="GO:0019674">
    <property type="term" value="P:NAD+ metabolic process"/>
    <property type="evidence" value="ECO:0007669"/>
    <property type="project" value="InterPro"/>
</dbReference>
<comment type="similarity">
    <text evidence="1">Belongs to the NAD kinase family.</text>
</comment>
<dbReference type="HAMAP" id="MF_00361">
    <property type="entry name" value="NAD_kinase"/>
    <property type="match status" value="1"/>
</dbReference>
<evidence type="ECO:0000256" key="9">
    <source>
        <dbReference type="SAM" id="MobiDB-lite"/>
    </source>
</evidence>
<dbReference type="PANTHER" id="PTHR20275">
    <property type="entry name" value="NAD KINASE"/>
    <property type="match status" value="1"/>
</dbReference>
<feature type="region of interest" description="Disordered" evidence="9">
    <location>
        <begin position="493"/>
        <end position="528"/>
    </location>
</feature>
<proteinExistence type="inferred from homology"/>
<dbReference type="Gene3D" id="3.40.50.10330">
    <property type="entry name" value="Probable inorganic polyphosphate/atp-NAD kinase, domain 1"/>
    <property type="match status" value="1"/>
</dbReference>
<keyword evidence="5" id="KW-0067">ATP-binding</keyword>
<dbReference type="GO" id="GO:0005524">
    <property type="term" value="F:ATP binding"/>
    <property type="evidence" value="ECO:0007669"/>
    <property type="project" value="UniProtKB-KW"/>
</dbReference>
<keyword evidence="8" id="KW-0175">Coiled coil</keyword>
<keyword evidence="4" id="KW-0418">Kinase</keyword>
<keyword evidence="2" id="KW-0808">Transferase</keyword>
<evidence type="ECO:0000256" key="1">
    <source>
        <dbReference type="ARBA" id="ARBA00010995"/>
    </source>
</evidence>
<dbReference type="SUPFAM" id="SSF111331">
    <property type="entry name" value="NAD kinase/diacylglycerol kinase-like"/>
    <property type="match status" value="1"/>
</dbReference>
<feature type="region of interest" description="Disordered" evidence="9">
    <location>
        <begin position="276"/>
        <end position="322"/>
    </location>
</feature>
<keyword evidence="3" id="KW-0547">Nucleotide-binding</keyword>
<keyword evidence="7" id="KW-0520">NAD</keyword>
<dbReference type="STRING" id="1157962.A0A250WST0"/>
<dbReference type="AlphaFoldDB" id="A0A250WST0"/>
<dbReference type="Gene3D" id="2.60.200.30">
    <property type="entry name" value="Probable inorganic polyphosphate/atp-NAD kinase, domain 2"/>
    <property type="match status" value="1"/>
</dbReference>
<feature type="region of interest" description="Disordered" evidence="9">
    <location>
        <begin position="339"/>
        <end position="360"/>
    </location>
</feature>
<dbReference type="InterPro" id="IPR016064">
    <property type="entry name" value="NAD/diacylglycerol_kinase_sf"/>
</dbReference>